<dbReference type="VEuPathDB" id="FungiDB:BCV72DRAFT_101022"/>
<organism evidence="3">
    <name type="scientific">Rhizopus microsporus var. microsporus</name>
    <dbReference type="NCBI Taxonomy" id="86635"/>
    <lineage>
        <taxon>Eukaryota</taxon>
        <taxon>Fungi</taxon>
        <taxon>Fungi incertae sedis</taxon>
        <taxon>Mucoromycota</taxon>
        <taxon>Mucoromycotina</taxon>
        <taxon>Mucoromycetes</taxon>
        <taxon>Mucorales</taxon>
        <taxon>Mucorineae</taxon>
        <taxon>Rhizopodaceae</taxon>
        <taxon>Rhizopus</taxon>
    </lineage>
</organism>
<proteinExistence type="predicted"/>
<keyword evidence="2" id="KW-1133">Transmembrane helix</keyword>
<reference evidence="3" key="1">
    <citation type="journal article" date="2016" name="Proc. Natl. Acad. Sci. U.S.A.">
        <title>Lipid metabolic changes in an early divergent fungus govern the establishment of a mutualistic symbiosis with endobacteria.</title>
        <authorList>
            <person name="Lastovetsky O.A."/>
            <person name="Gaspar M.L."/>
            <person name="Mondo S.J."/>
            <person name="LaButti K.M."/>
            <person name="Sandor L."/>
            <person name="Grigoriev I.V."/>
            <person name="Henry S.A."/>
            <person name="Pawlowska T.E."/>
        </authorList>
    </citation>
    <scope>NUCLEOTIDE SEQUENCE [LARGE SCALE GENOMIC DNA]</scope>
    <source>
        <strain evidence="3">ATCC 52814</strain>
    </source>
</reference>
<feature type="region of interest" description="Disordered" evidence="1">
    <location>
        <begin position="44"/>
        <end position="78"/>
    </location>
</feature>
<feature type="transmembrane region" description="Helical" evidence="2">
    <location>
        <begin position="16"/>
        <end position="33"/>
    </location>
</feature>
<feature type="compositionally biased region" description="Basic and acidic residues" evidence="1">
    <location>
        <begin position="69"/>
        <end position="78"/>
    </location>
</feature>
<accession>A0A1X0R781</accession>
<name>A0A1X0R781_RHIZD</name>
<evidence type="ECO:0000256" key="2">
    <source>
        <dbReference type="SAM" id="Phobius"/>
    </source>
</evidence>
<dbReference type="EMBL" id="KV921897">
    <property type="protein sequence ID" value="ORE07897.1"/>
    <property type="molecule type" value="Genomic_DNA"/>
</dbReference>
<sequence>MRKKGRKNTKFINKQHLKVIIFVSFFVYIHLIYKGRQFRSVCDPGQATDQTSLERKGHPVSLSLTPKQPPRDSRFSTH</sequence>
<dbReference type="Proteomes" id="UP000242414">
    <property type="component" value="Unassembled WGS sequence"/>
</dbReference>
<keyword evidence="2" id="KW-0472">Membrane</keyword>
<evidence type="ECO:0000256" key="1">
    <source>
        <dbReference type="SAM" id="MobiDB-lite"/>
    </source>
</evidence>
<keyword evidence="2" id="KW-0812">Transmembrane</keyword>
<dbReference type="AlphaFoldDB" id="A0A1X0R781"/>
<protein>
    <submittedName>
        <fullName evidence="3">Uncharacterized protein</fullName>
    </submittedName>
</protein>
<gene>
    <name evidence="3" type="ORF">BCV72DRAFT_101022</name>
</gene>
<evidence type="ECO:0000313" key="3">
    <source>
        <dbReference type="EMBL" id="ORE07897.1"/>
    </source>
</evidence>